<dbReference type="OrthoDB" id="10259843at2759"/>
<accession>U6K9D0</accession>
<dbReference type="GO" id="GO:0016787">
    <property type="term" value="F:hydrolase activity"/>
    <property type="evidence" value="ECO:0007669"/>
    <property type="project" value="UniProtKB-KW"/>
</dbReference>
<organism evidence="6 7">
    <name type="scientific">Eimeria mitis</name>
    <dbReference type="NCBI Taxonomy" id="44415"/>
    <lineage>
        <taxon>Eukaryota</taxon>
        <taxon>Sar</taxon>
        <taxon>Alveolata</taxon>
        <taxon>Apicomplexa</taxon>
        <taxon>Conoidasida</taxon>
        <taxon>Coccidia</taxon>
        <taxon>Eucoccidiorida</taxon>
        <taxon>Eimeriorina</taxon>
        <taxon>Eimeriidae</taxon>
        <taxon>Eimeria</taxon>
    </lineage>
</organism>
<dbReference type="SUPFAM" id="SSF52540">
    <property type="entry name" value="P-loop containing nucleoside triphosphate hydrolases"/>
    <property type="match status" value="1"/>
</dbReference>
<protein>
    <recommendedName>
        <fullName evidence="5">Helicase ATP-binding domain-containing protein</fullName>
    </recommendedName>
</protein>
<dbReference type="GO" id="GO:0003724">
    <property type="term" value="F:RNA helicase activity"/>
    <property type="evidence" value="ECO:0007669"/>
    <property type="project" value="TreeGrafter"/>
</dbReference>
<dbReference type="InterPro" id="IPR011545">
    <property type="entry name" value="DEAD/DEAH_box_helicase_dom"/>
</dbReference>
<evidence type="ECO:0000256" key="4">
    <source>
        <dbReference type="ARBA" id="ARBA00022840"/>
    </source>
</evidence>
<dbReference type="PROSITE" id="PS00039">
    <property type="entry name" value="DEAD_ATP_HELICASE"/>
    <property type="match status" value="1"/>
</dbReference>
<keyword evidence="1" id="KW-0547">Nucleotide-binding</keyword>
<dbReference type="GO" id="GO:0005829">
    <property type="term" value="C:cytosol"/>
    <property type="evidence" value="ECO:0007669"/>
    <property type="project" value="TreeGrafter"/>
</dbReference>
<dbReference type="InterPro" id="IPR050079">
    <property type="entry name" value="DEAD_box_RNA_helicase"/>
</dbReference>
<dbReference type="Proteomes" id="UP000030744">
    <property type="component" value="Unassembled WGS sequence"/>
</dbReference>
<reference evidence="6" key="1">
    <citation type="submission" date="2013-10" db="EMBL/GenBank/DDBJ databases">
        <title>Genomic analysis of the causative agents of coccidiosis in chickens.</title>
        <authorList>
            <person name="Reid A.J."/>
            <person name="Blake D."/>
            <person name="Billington K."/>
            <person name="Browne H."/>
            <person name="Dunn M."/>
            <person name="Hung S."/>
            <person name="Kawahara F."/>
            <person name="Miranda-Saavedra D."/>
            <person name="Mourier T."/>
            <person name="Nagra H."/>
            <person name="Otto T.D."/>
            <person name="Rawlings N."/>
            <person name="Sanchez A."/>
            <person name="Sanders M."/>
            <person name="Subramaniam C."/>
            <person name="Tay Y."/>
            <person name="Dear P."/>
            <person name="Doerig C."/>
            <person name="Gruber A."/>
            <person name="Parkinson J."/>
            <person name="Shirley M."/>
            <person name="Wan K.L."/>
            <person name="Berriman M."/>
            <person name="Tomley F."/>
            <person name="Pain A."/>
        </authorList>
    </citation>
    <scope>NUCLEOTIDE SEQUENCE [LARGE SCALE GENOMIC DNA]</scope>
    <source>
        <strain evidence="6">Houghton</strain>
    </source>
</reference>
<dbReference type="GeneID" id="25382635"/>
<feature type="domain" description="Helicase ATP-binding" evidence="5">
    <location>
        <begin position="8"/>
        <end position="94"/>
    </location>
</feature>
<name>U6K9D0_9EIME</name>
<dbReference type="GO" id="GO:0003676">
    <property type="term" value="F:nucleic acid binding"/>
    <property type="evidence" value="ECO:0007669"/>
    <property type="project" value="InterPro"/>
</dbReference>
<gene>
    <name evidence="6" type="ORF">EMH_0082390</name>
</gene>
<proteinExistence type="predicted"/>
<dbReference type="PANTHER" id="PTHR47959:SF1">
    <property type="entry name" value="ATP-DEPENDENT RNA HELICASE DBPA"/>
    <property type="match status" value="1"/>
</dbReference>
<dbReference type="InterPro" id="IPR027417">
    <property type="entry name" value="P-loop_NTPase"/>
</dbReference>
<dbReference type="Gene3D" id="3.40.50.300">
    <property type="entry name" value="P-loop containing nucleotide triphosphate hydrolases"/>
    <property type="match status" value="2"/>
</dbReference>
<dbReference type="PANTHER" id="PTHR47959">
    <property type="entry name" value="ATP-DEPENDENT RNA HELICASE RHLE-RELATED"/>
    <property type="match status" value="1"/>
</dbReference>
<dbReference type="AlphaFoldDB" id="U6K9D0"/>
<reference evidence="6" key="2">
    <citation type="submission" date="2013-10" db="EMBL/GenBank/DDBJ databases">
        <authorList>
            <person name="Aslett M."/>
        </authorList>
    </citation>
    <scope>NUCLEOTIDE SEQUENCE [LARGE SCALE GENOMIC DNA]</scope>
    <source>
        <strain evidence="6">Houghton</strain>
    </source>
</reference>
<dbReference type="Pfam" id="PF00271">
    <property type="entry name" value="Helicase_C"/>
    <property type="match status" value="1"/>
</dbReference>
<dbReference type="InterPro" id="IPR001650">
    <property type="entry name" value="Helicase_C-like"/>
</dbReference>
<keyword evidence="2" id="KW-0378">Hydrolase</keyword>
<evidence type="ECO:0000313" key="7">
    <source>
        <dbReference type="Proteomes" id="UP000030744"/>
    </source>
</evidence>
<evidence type="ECO:0000256" key="1">
    <source>
        <dbReference type="ARBA" id="ARBA00022741"/>
    </source>
</evidence>
<dbReference type="InterPro" id="IPR014001">
    <property type="entry name" value="Helicase_ATP-bd"/>
</dbReference>
<dbReference type="Pfam" id="PF00270">
    <property type="entry name" value="DEAD"/>
    <property type="match status" value="1"/>
</dbReference>
<dbReference type="GO" id="GO:0005524">
    <property type="term" value="F:ATP binding"/>
    <property type="evidence" value="ECO:0007669"/>
    <property type="project" value="UniProtKB-KW"/>
</dbReference>
<dbReference type="VEuPathDB" id="ToxoDB:EMH_0082390"/>
<evidence type="ECO:0000259" key="5">
    <source>
        <dbReference type="PROSITE" id="PS51192"/>
    </source>
</evidence>
<keyword evidence="7" id="KW-1185">Reference proteome</keyword>
<sequence length="190" mass="21311">MHSRSGKTAAFLLPLLERLLQSPGVKVRKSTHLELLEVIVLDEADRLLELGFRDQILQVLRHCHRGRQTLLFSATMSPAISSLALLALQSPLHISCEPRSSSSSSSSSKKQQQQLPENLQQQFVELHGEQQRMPALVHLVRTSFQRRVIVFFGTKKAAHEAFLLFSLLGISAAELHGDLTQQMRTESLAR</sequence>
<keyword evidence="4" id="KW-0067">ATP-binding</keyword>
<dbReference type="PROSITE" id="PS51192">
    <property type="entry name" value="HELICASE_ATP_BIND_1"/>
    <property type="match status" value="1"/>
</dbReference>
<dbReference type="InterPro" id="IPR000629">
    <property type="entry name" value="RNA-helicase_DEAD-box_CS"/>
</dbReference>
<evidence type="ECO:0000256" key="3">
    <source>
        <dbReference type="ARBA" id="ARBA00022806"/>
    </source>
</evidence>
<keyword evidence="3" id="KW-0347">Helicase</keyword>
<dbReference type="EMBL" id="HG685197">
    <property type="protein sequence ID" value="CDJ33406.1"/>
    <property type="molecule type" value="Genomic_DNA"/>
</dbReference>
<evidence type="ECO:0000256" key="2">
    <source>
        <dbReference type="ARBA" id="ARBA00022801"/>
    </source>
</evidence>
<evidence type="ECO:0000313" key="6">
    <source>
        <dbReference type="EMBL" id="CDJ33406.1"/>
    </source>
</evidence>
<dbReference type="RefSeq" id="XP_013355970.1">
    <property type="nucleotide sequence ID" value="XM_013500516.1"/>
</dbReference>